<dbReference type="PANTHER" id="PTHR46438">
    <property type="entry name" value="ALPHA/BETA-HYDROLASES SUPERFAMILY PROTEIN"/>
    <property type="match status" value="1"/>
</dbReference>
<dbReference type="InterPro" id="IPR000639">
    <property type="entry name" value="Epox_hydrolase-like"/>
</dbReference>
<dbReference type="SUPFAM" id="SSF53474">
    <property type="entry name" value="alpha/beta-Hydrolases"/>
    <property type="match status" value="1"/>
</dbReference>
<evidence type="ECO:0000259" key="1">
    <source>
        <dbReference type="Pfam" id="PF00561"/>
    </source>
</evidence>
<dbReference type="InterPro" id="IPR000073">
    <property type="entry name" value="AB_hydrolase_1"/>
</dbReference>
<protein>
    <submittedName>
        <fullName evidence="2">Alpha/beta fold hydrolase</fullName>
    </submittedName>
</protein>
<proteinExistence type="predicted"/>
<evidence type="ECO:0000313" key="3">
    <source>
        <dbReference type="Proteomes" id="UP000326554"/>
    </source>
</evidence>
<dbReference type="PRINTS" id="PR00412">
    <property type="entry name" value="EPOXHYDRLASE"/>
</dbReference>
<feature type="domain" description="AB hydrolase-1" evidence="1">
    <location>
        <begin position="24"/>
        <end position="261"/>
    </location>
</feature>
<organism evidence="2 3">
    <name type="scientific">Histidinibacterium aquaticum</name>
    <dbReference type="NCBI Taxonomy" id="2613962"/>
    <lineage>
        <taxon>Bacteria</taxon>
        <taxon>Pseudomonadati</taxon>
        <taxon>Pseudomonadota</taxon>
        <taxon>Alphaproteobacteria</taxon>
        <taxon>Rhodobacterales</taxon>
        <taxon>Paracoccaceae</taxon>
        <taxon>Histidinibacterium</taxon>
    </lineage>
</organism>
<gene>
    <name evidence="2" type="ORF">F3S47_07870</name>
</gene>
<keyword evidence="2" id="KW-0378">Hydrolase</keyword>
<dbReference type="Pfam" id="PF00561">
    <property type="entry name" value="Abhydrolase_1"/>
    <property type="match status" value="1"/>
</dbReference>
<sequence length="278" mass="30715">MQTRRLTAAGIETHCLIAGPVEAPPVLLLHGGGLDRAALAWSETMRALQPTFRCYAPDLPGYGSSGGFAGPHDLGQLTDWALALMDELGVARAHVVGNSMGGGIALRLGLDHPERVDRLVPVGAYGLAPRYIGQPALWVLARFGSSRLVSATAARWELAARAALRWVYADPKQITPEVLAGLREEARRQLRRQSFRRFLMAEAAPTAFRSAMLDRLPQMERPTLLIHGTSDRIVPIRHARRAARLAPQIELYEMPVGHWPMRERPEIFLSKLRAFLTD</sequence>
<dbReference type="Gene3D" id="3.40.50.1820">
    <property type="entry name" value="alpha/beta hydrolase"/>
    <property type="match status" value="1"/>
</dbReference>
<dbReference type="InterPro" id="IPR029058">
    <property type="entry name" value="AB_hydrolase_fold"/>
</dbReference>
<comment type="caution">
    <text evidence="2">The sequence shown here is derived from an EMBL/GenBank/DDBJ whole genome shotgun (WGS) entry which is preliminary data.</text>
</comment>
<keyword evidence="3" id="KW-1185">Reference proteome</keyword>
<dbReference type="RefSeq" id="WP_150444696.1">
    <property type="nucleotide sequence ID" value="NZ_VYQE01000002.1"/>
</dbReference>
<name>A0A5J5GN65_9RHOB</name>
<reference evidence="2 3" key="1">
    <citation type="submission" date="2019-09" db="EMBL/GenBank/DDBJ databases">
        <authorList>
            <person name="Park J.-S."/>
            <person name="Choi H.-J."/>
        </authorList>
    </citation>
    <scope>NUCLEOTIDE SEQUENCE [LARGE SCALE GENOMIC DNA]</scope>
    <source>
        <strain evidence="2 3">176SS1-4</strain>
    </source>
</reference>
<accession>A0A5J5GN65</accession>
<dbReference type="AlphaFoldDB" id="A0A5J5GN65"/>
<dbReference type="PANTHER" id="PTHR46438:SF11">
    <property type="entry name" value="LIPASE-RELATED"/>
    <property type="match status" value="1"/>
</dbReference>
<evidence type="ECO:0000313" key="2">
    <source>
        <dbReference type="EMBL" id="KAA9009163.1"/>
    </source>
</evidence>
<dbReference type="GO" id="GO:0016787">
    <property type="term" value="F:hydrolase activity"/>
    <property type="evidence" value="ECO:0007669"/>
    <property type="project" value="UniProtKB-KW"/>
</dbReference>
<dbReference type="Proteomes" id="UP000326554">
    <property type="component" value="Unassembled WGS sequence"/>
</dbReference>
<dbReference type="EMBL" id="VYQE01000002">
    <property type="protein sequence ID" value="KAA9009163.1"/>
    <property type="molecule type" value="Genomic_DNA"/>
</dbReference>
<dbReference type="PRINTS" id="PR00111">
    <property type="entry name" value="ABHYDROLASE"/>
</dbReference>